<dbReference type="AlphaFoldDB" id="A0A412PD33"/>
<evidence type="ECO:0000256" key="4">
    <source>
        <dbReference type="ARBA" id="ARBA00023136"/>
    </source>
</evidence>
<feature type="transmembrane region" description="Helical" evidence="5">
    <location>
        <begin position="280"/>
        <end position="299"/>
    </location>
</feature>
<dbReference type="EMBL" id="QRWX01000003">
    <property type="protein sequence ID" value="RGT55145.1"/>
    <property type="molecule type" value="Genomic_DNA"/>
</dbReference>
<gene>
    <name evidence="7" type="ORF">DWX20_08340</name>
</gene>
<evidence type="ECO:0000313" key="7">
    <source>
        <dbReference type="EMBL" id="RGT55145.1"/>
    </source>
</evidence>
<feature type="transmembrane region" description="Helical" evidence="5">
    <location>
        <begin position="21"/>
        <end position="39"/>
    </location>
</feature>
<dbReference type="InterPro" id="IPR013525">
    <property type="entry name" value="ABC2_TM"/>
</dbReference>
<feature type="transmembrane region" description="Helical" evidence="5">
    <location>
        <begin position="160"/>
        <end position="182"/>
    </location>
</feature>
<dbReference type="RefSeq" id="WP_118765156.1">
    <property type="nucleotide sequence ID" value="NZ_CABJCF010000003.1"/>
</dbReference>
<feature type="domain" description="ABC-2 type transporter transmembrane" evidence="6">
    <location>
        <begin position="64"/>
        <end position="292"/>
    </location>
</feature>
<evidence type="ECO:0000256" key="3">
    <source>
        <dbReference type="ARBA" id="ARBA00022989"/>
    </source>
</evidence>
<protein>
    <submittedName>
        <fullName evidence="7">ABC transporter permease</fullName>
    </submittedName>
</protein>
<keyword evidence="3 5" id="KW-1133">Transmembrane helix</keyword>
<comment type="caution">
    <text evidence="7">The sequence shown here is derived from an EMBL/GenBank/DDBJ whole genome shotgun (WGS) entry which is preliminary data.</text>
</comment>
<dbReference type="Pfam" id="PF12698">
    <property type="entry name" value="ABC2_membrane_3"/>
    <property type="match status" value="1"/>
</dbReference>
<evidence type="ECO:0000256" key="5">
    <source>
        <dbReference type="SAM" id="Phobius"/>
    </source>
</evidence>
<dbReference type="PANTHER" id="PTHR43229:SF2">
    <property type="entry name" value="NODULATION PROTEIN J"/>
    <property type="match status" value="1"/>
</dbReference>
<dbReference type="InterPro" id="IPR051784">
    <property type="entry name" value="Nod_factor_ABC_transporter"/>
</dbReference>
<feature type="transmembrane region" description="Helical" evidence="5">
    <location>
        <begin position="189"/>
        <end position="209"/>
    </location>
</feature>
<evidence type="ECO:0000256" key="1">
    <source>
        <dbReference type="ARBA" id="ARBA00004141"/>
    </source>
</evidence>
<sequence>MRGFLGLTKRNLLLFFKDKQSIRFSLLTSMIVLALYLLFLKDTFVNAMDSAINQFPGLSLLIDKNDKDMFANLILLTGILGSAMITVPYNCLITLVKDRENKVDYDILATPLKRGQIILSYFVSAAFSSIILTGIILAIGLATICMHGNIYLGTIDILKAFGVVALGSISATSIFMIVVLFLKTVSASGAFFGLLSAVSGFIIGAYIPISQFSEAVQTVCNIFPASQITIILRNVLINGLLEHMTTSLNGVDQGMFVTSIKELFSFKARIFDGYFDMNQMLCYIVVSIVICVVVQILVYSKTYKKS</sequence>
<dbReference type="Proteomes" id="UP000284731">
    <property type="component" value="Unassembled WGS sequence"/>
</dbReference>
<dbReference type="GO" id="GO:0140359">
    <property type="term" value="F:ABC-type transporter activity"/>
    <property type="evidence" value="ECO:0007669"/>
    <property type="project" value="InterPro"/>
</dbReference>
<organism evidence="7 8">
    <name type="scientific">Solobacterium moorei</name>
    <dbReference type="NCBI Taxonomy" id="102148"/>
    <lineage>
        <taxon>Bacteria</taxon>
        <taxon>Bacillati</taxon>
        <taxon>Bacillota</taxon>
        <taxon>Erysipelotrichia</taxon>
        <taxon>Erysipelotrichales</taxon>
        <taxon>Erysipelotrichaceae</taxon>
        <taxon>Solobacterium</taxon>
    </lineage>
</organism>
<evidence type="ECO:0000259" key="6">
    <source>
        <dbReference type="Pfam" id="PF12698"/>
    </source>
</evidence>
<reference evidence="7 8" key="1">
    <citation type="submission" date="2018-08" db="EMBL/GenBank/DDBJ databases">
        <title>A genome reference for cultivated species of the human gut microbiota.</title>
        <authorList>
            <person name="Zou Y."/>
            <person name="Xue W."/>
            <person name="Luo G."/>
        </authorList>
    </citation>
    <scope>NUCLEOTIDE SEQUENCE [LARGE SCALE GENOMIC DNA]</scope>
    <source>
        <strain evidence="7 8">AF18-46</strain>
    </source>
</reference>
<evidence type="ECO:0000313" key="8">
    <source>
        <dbReference type="Proteomes" id="UP000284731"/>
    </source>
</evidence>
<dbReference type="GO" id="GO:0016020">
    <property type="term" value="C:membrane"/>
    <property type="evidence" value="ECO:0007669"/>
    <property type="project" value="UniProtKB-SubCell"/>
</dbReference>
<name>A0A412PD33_9FIRM</name>
<feature type="transmembrane region" description="Helical" evidence="5">
    <location>
        <begin position="117"/>
        <end position="140"/>
    </location>
</feature>
<dbReference type="PANTHER" id="PTHR43229">
    <property type="entry name" value="NODULATION PROTEIN J"/>
    <property type="match status" value="1"/>
</dbReference>
<evidence type="ECO:0000256" key="2">
    <source>
        <dbReference type="ARBA" id="ARBA00022692"/>
    </source>
</evidence>
<keyword evidence="2 5" id="KW-0812">Transmembrane</keyword>
<accession>A0A412PD33</accession>
<comment type="subcellular location">
    <subcellularLocation>
        <location evidence="1">Membrane</location>
        <topology evidence="1">Multi-pass membrane protein</topology>
    </subcellularLocation>
</comment>
<proteinExistence type="predicted"/>
<keyword evidence="4 5" id="KW-0472">Membrane</keyword>
<feature type="transmembrane region" description="Helical" evidence="5">
    <location>
        <begin position="69"/>
        <end position="96"/>
    </location>
</feature>